<evidence type="ECO:0000313" key="9">
    <source>
        <dbReference type="Proteomes" id="UP000235670"/>
    </source>
</evidence>
<dbReference type="PIRSF" id="PIRSF006060">
    <property type="entry name" value="AA_transporter"/>
    <property type="match status" value="1"/>
</dbReference>
<accession>A0A2N6SD83</accession>
<feature type="transmembrane region" description="Helical" evidence="7">
    <location>
        <begin position="445"/>
        <end position="462"/>
    </location>
</feature>
<feature type="transmembrane region" description="Helical" evidence="7">
    <location>
        <begin position="157"/>
        <end position="180"/>
    </location>
</feature>
<dbReference type="OrthoDB" id="92719at2"/>
<comment type="caution">
    <text evidence="8">The sequence shown here is derived from an EMBL/GenBank/DDBJ whole genome shotgun (WGS) entry which is preliminary data.</text>
</comment>
<evidence type="ECO:0000256" key="7">
    <source>
        <dbReference type="SAM" id="Phobius"/>
    </source>
</evidence>
<evidence type="ECO:0000256" key="1">
    <source>
        <dbReference type="ARBA" id="ARBA00004651"/>
    </source>
</evidence>
<feature type="transmembrane region" description="Helical" evidence="7">
    <location>
        <begin position="338"/>
        <end position="361"/>
    </location>
</feature>
<evidence type="ECO:0000256" key="5">
    <source>
        <dbReference type="ARBA" id="ARBA00022989"/>
    </source>
</evidence>
<gene>
    <name evidence="8" type="ORF">CJ218_07740</name>
</gene>
<organism evidence="8 9">
    <name type="scientific">Gemella sanguinis</name>
    <dbReference type="NCBI Taxonomy" id="84135"/>
    <lineage>
        <taxon>Bacteria</taxon>
        <taxon>Bacillati</taxon>
        <taxon>Bacillota</taxon>
        <taxon>Bacilli</taxon>
        <taxon>Bacillales</taxon>
        <taxon>Gemellaceae</taxon>
        <taxon>Gemella</taxon>
    </lineage>
</organism>
<feature type="transmembrane region" description="Helical" evidence="7">
    <location>
        <begin position="9"/>
        <end position="28"/>
    </location>
</feature>
<dbReference type="InterPro" id="IPR002293">
    <property type="entry name" value="AA/rel_permease1"/>
</dbReference>
<dbReference type="PANTHER" id="PTHR42770:SF15">
    <property type="entry name" value="GLUTAMATE_GAMMA-AMINOBUTYRATE ANTIPORTER-RELATED"/>
    <property type="match status" value="1"/>
</dbReference>
<evidence type="ECO:0000256" key="6">
    <source>
        <dbReference type="ARBA" id="ARBA00023136"/>
    </source>
</evidence>
<keyword evidence="6 7" id="KW-0472">Membrane</keyword>
<feature type="transmembrane region" description="Helical" evidence="7">
    <location>
        <begin position="200"/>
        <end position="216"/>
    </location>
</feature>
<evidence type="ECO:0000256" key="4">
    <source>
        <dbReference type="ARBA" id="ARBA00022692"/>
    </source>
</evidence>
<feature type="transmembrane region" description="Helical" evidence="7">
    <location>
        <begin position="367"/>
        <end position="393"/>
    </location>
</feature>
<dbReference type="RefSeq" id="WP_102190180.1">
    <property type="nucleotide sequence ID" value="NZ_PNGT01000009.1"/>
</dbReference>
<evidence type="ECO:0000256" key="2">
    <source>
        <dbReference type="ARBA" id="ARBA00022448"/>
    </source>
</evidence>
<name>A0A2N6SD83_9BACL</name>
<protein>
    <submittedName>
        <fullName evidence="8">Amino acid permease</fullName>
    </submittedName>
</protein>
<feature type="transmembrane region" description="Helical" evidence="7">
    <location>
        <begin position="237"/>
        <end position="259"/>
    </location>
</feature>
<dbReference type="AlphaFoldDB" id="A0A2N6SD83"/>
<feature type="transmembrane region" description="Helical" evidence="7">
    <location>
        <begin position="126"/>
        <end position="145"/>
    </location>
</feature>
<keyword evidence="3" id="KW-1003">Cell membrane</keyword>
<feature type="transmembrane region" description="Helical" evidence="7">
    <location>
        <begin position="414"/>
        <end position="433"/>
    </location>
</feature>
<keyword evidence="2" id="KW-0813">Transport</keyword>
<feature type="transmembrane region" description="Helical" evidence="7">
    <location>
        <begin position="40"/>
        <end position="62"/>
    </location>
</feature>
<dbReference type="Proteomes" id="UP000235670">
    <property type="component" value="Unassembled WGS sequence"/>
</dbReference>
<evidence type="ECO:0000256" key="3">
    <source>
        <dbReference type="ARBA" id="ARBA00022475"/>
    </source>
</evidence>
<dbReference type="STRING" id="84135.GCA_001052115_01587"/>
<dbReference type="Pfam" id="PF13520">
    <property type="entry name" value="AA_permease_2"/>
    <property type="match status" value="1"/>
</dbReference>
<reference evidence="8 9" key="1">
    <citation type="submission" date="2017-09" db="EMBL/GenBank/DDBJ databases">
        <title>Bacterial strain isolated from the female urinary microbiota.</title>
        <authorList>
            <person name="Thomas-White K."/>
            <person name="Kumar N."/>
            <person name="Forster S."/>
            <person name="Putonti C."/>
            <person name="Lawley T."/>
            <person name="Wolfe A.J."/>
        </authorList>
    </citation>
    <scope>NUCLEOTIDE SEQUENCE [LARGE SCALE GENOMIC DNA]</scope>
    <source>
        <strain evidence="8 9">UMB0186</strain>
    </source>
</reference>
<sequence>MEKEAKKIFWYTLAFMAFSTVWAFGNIVNGYSEFGGLKSIFSWVLIFVIYFIPYSLIVGELGSTFKDAGGGVSSWIKETHSKLLAYYAGWTIWVVHMPYISQKPSRIIAAFSWAVFRDNRISKMNITYVQIISLVIFIVALFLAARGVNFIKKLATLAGSSMFIMSLLFILMAITAPSITGAKTYSIDWSLDTFMPTFDVKYVTSIAILVFAVGGCEKISPYVNKMKKPSTDFPKGMMALVLMVVTTAILGTFALALMFDTNNIPKDLLTNGTYYAFQTLGNYYGVGNLFLVIYAVVDFIGQVSIVIISIDAPLRMLLESSDEQYIPKKLLVKNSNDVYTNGLKLVGVIVSILLIIPMFGIKEVNELFRWLVKLNAVCMPLRYLWVFAAYIFLKKAAGKFQADYKFVKNKYIGIGLGAWCFFLTAFACITGMYTPGSVFQTTMNIVTPIILISLGLIMPYLAKKNNK</sequence>
<dbReference type="InterPro" id="IPR050367">
    <property type="entry name" value="APC_superfamily"/>
</dbReference>
<dbReference type="EMBL" id="PNGT01000009">
    <property type="protein sequence ID" value="PMC51884.1"/>
    <property type="molecule type" value="Genomic_DNA"/>
</dbReference>
<keyword evidence="4 7" id="KW-0812">Transmembrane</keyword>
<feature type="transmembrane region" description="Helical" evidence="7">
    <location>
        <begin position="83"/>
        <end position="101"/>
    </location>
</feature>
<proteinExistence type="predicted"/>
<dbReference type="Gene3D" id="1.20.1740.10">
    <property type="entry name" value="Amino acid/polyamine transporter I"/>
    <property type="match status" value="1"/>
</dbReference>
<dbReference type="GO" id="GO:0022857">
    <property type="term" value="F:transmembrane transporter activity"/>
    <property type="evidence" value="ECO:0007669"/>
    <property type="project" value="InterPro"/>
</dbReference>
<dbReference type="GO" id="GO:0005886">
    <property type="term" value="C:plasma membrane"/>
    <property type="evidence" value="ECO:0007669"/>
    <property type="project" value="UniProtKB-SubCell"/>
</dbReference>
<keyword evidence="5 7" id="KW-1133">Transmembrane helix</keyword>
<evidence type="ECO:0000313" key="8">
    <source>
        <dbReference type="EMBL" id="PMC51884.1"/>
    </source>
</evidence>
<comment type="subcellular location">
    <subcellularLocation>
        <location evidence="1">Cell membrane</location>
        <topology evidence="1">Multi-pass membrane protein</topology>
    </subcellularLocation>
</comment>
<dbReference type="PANTHER" id="PTHR42770">
    <property type="entry name" value="AMINO ACID TRANSPORTER-RELATED"/>
    <property type="match status" value="1"/>
</dbReference>